<dbReference type="AlphaFoldDB" id="A0AAE1CBL0"/>
<keyword evidence="2" id="KW-0472">Membrane</keyword>
<dbReference type="EMBL" id="JAULSO010000002">
    <property type="protein sequence ID" value="KAK3687541.1"/>
    <property type="molecule type" value="Genomic_DNA"/>
</dbReference>
<protein>
    <submittedName>
        <fullName evidence="3">Uncharacterized protein</fullName>
    </submittedName>
</protein>
<organism evidence="3 4">
    <name type="scientific">Podospora appendiculata</name>
    <dbReference type="NCBI Taxonomy" id="314037"/>
    <lineage>
        <taxon>Eukaryota</taxon>
        <taxon>Fungi</taxon>
        <taxon>Dikarya</taxon>
        <taxon>Ascomycota</taxon>
        <taxon>Pezizomycotina</taxon>
        <taxon>Sordariomycetes</taxon>
        <taxon>Sordariomycetidae</taxon>
        <taxon>Sordariales</taxon>
        <taxon>Podosporaceae</taxon>
        <taxon>Podospora</taxon>
    </lineage>
</organism>
<dbReference type="Proteomes" id="UP001270362">
    <property type="component" value="Unassembled WGS sequence"/>
</dbReference>
<name>A0AAE1CBL0_9PEZI</name>
<keyword evidence="2" id="KW-0812">Transmembrane</keyword>
<feature type="transmembrane region" description="Helical" evidence="2">
    <location>
        <begin position="138"/>
        <end position="158"/>
    </location>
</feature>
<comment type="caution">
    <text evidence="3">The sequence shown here is derived from an EMBL/GenBank/DDBJ whole genome shotgun (WGS) entry which is preliminary data.</text>
</comment>
<gene>
    <name evidence="3" type="ORF">B0T22DRAFT_457456</name>
</gene>
<evidence type="ECO:0000256" key="1">
    <source>
        <dbReference type="SAM" id="MobiDB-lite"/>
    </source>
</evidence>
<accession>A0AAE1CBL0</accession>
<feature type="region of interest" description="Disordered" evidence="1">
    <location>
        <begin position="27"/>
        <end position="74"/>
    </location>
</feature>
<feature type="compositionally biased region" description="Basic and acidic residues" evidence="1">
    <location>
        <begin position="43"/>
        <end position="55"/>
    </location>
</feature>
<reference evidence="3" key="2">
    <citation type="submission" date="2023-06" db="EMBL/GenBank/DDBJ databases">
        <authorList>
            <consortium name="Lawrence Berkeley National Laboratory"/>
            <person name="Haridas S."/>
            <person name="Hensen N."/>
            <person name="Bonometti L."/>
            <person name="Westerberg I."/>
            <person name="Brannstrom I.O."/>
            <person name="Guillou S."/>
            <person name="Cros-Aarteil S."/>
            <person name="Calhoun S."/>
            <person name="Kuo A."/>
            <person name="Mondo S."/>
            <person name="Pangilinan J."/>
            <person name="Riley R."/>
            <person name="Labutti K."/>
            <person name="Andreopoulos B."/>
            <person name="Lipzen A."/>
            <person name="Chen C."/>
            <person name="Yanf M."/>
            <person name="Daum C."/>
            <person name="Ng V."/>
            <person name="Clum A."/>
            <person name="Steindorff A."/>
            <person name="Ohm R."/>
            <person name="Martin F."/>
            <person name="Silar P."/>
            <person name="Natvig D."/>
            <person name="Lalanne C."/>
            <person name="Gautier V."/>
            <person name="Ament-Velasquez S.L."/>
            <person name="Kruys A."/>
            <person name="Hutchinson M.I."/>
            <person name="Powell A.J."/>
            <person name="Barry K."/>
            <person name="Miller A.N."/>
            <person name="Grigoriev I.V."/>
            <person name="Debuchy R."/>
            <person name="Gladieux P."/>
            <person name="Thoren M.H."/>
            <person name="Johannesson H."/>
        </authorList>
    </citation>
    <scope>NUCLEOTIDE SEQUENCE</scope>
    <source>
        <strain evidence="3">CBS 314.62</strain>
    </source>
</reference>
<reference evidence="3" key="1">
    <citation type="journal article" date="2023" name="Mol. Phylogenet. Evol.">
        <title>Genome-scale phylogeny and comparative genomics of the fungal order Sordariales.</title>
        <authorList>
            <person name="Hensen N."/>
            <person name="Bonometti L."/>
            <person name="Westerberg I."/>
            <person name="Brannstrom I.O."/>
            <person name="Guillou S."/>
            <person name="Cros-Aarteil S."/>
            <person name="Calhoun S."/>
            <person name="Haridas S."/>
            <person name="Kuo A."/>
            <person name="Mondo S."/>
            <person name="Pangilinan J."/>
            <person name="Riley R."/>
            <person name="LaButti K."/>
            <person name="Andreopoulos B."/>
            <person name="Lipzen A."/>
            <person name="Chen C."/>
            <person name="Yan M."/>
            <person name="Daum C."/>
            <person name="Ng V."/>
            <person name="Clum A."/>
            <person name="Steindorff A."/>
            <person name="Ohm R.A."/>
            <person name="Martin F."/>
            <person name="Silar P."/>
            <person name="Natvig D.O."/>
            <person name="Lalanne C."/>
            <person name="Gautier V."/>
            <person name="Ament-Velasquez S.L."/>
            <person name="Kruys A."/>
            <person name="Hutchinson M.I."/>
            <person name="Powell A.J."/>
            <person name="Barry K."/>
            <person name="Miller A.N."/>
            <person name="Grigoriev I.V."/>
            <person name="Debuchy R."/>
            <person name="Gladieux P."/>
            <person name="Hiltunen Thoren M."/>
            <person name="Johannesson H."/>
        </authorList>
    </citation>
    <scope>NUCLEOTIDE SEQUENCE</scope>
    <source>
        <strain evidence="3">CBS 314.62</strain>
    </source>
</reference>
<evidence type="ECO:0000313" key="4">
    <source>
        <dbReference type="Proteomes" id="UP001270362"/>
    </source>
</evidence>
<keyword evidence="2" id="KW-1133">Transmembrane helix</keyword>
<proteinExistence type="predicted"/>
<evidence type="ECO:0000313" key="3">
    <source>
        <dbReference type="EMBL" id="KAK3687541.1"/>
    </source>
</evidence>
<keyword evidence="4" id="KW-1185">Reference proteome</keyword>
<evidence type="ECO:0000256" key="2">
    <source>
        <dbReference type="SAM" id="Phobius"/>
    </source>
</evidence>
<sequence>MVQGAARTAYVQHVIVTPAAAKLVSCGAGTGARKKTSPGAVSDRGRERDGFARAGEDEEEVMAAPPPAAQGRLAPLGGTGGTGGRFIAQGQVGLALLQELAQLVPVRAFWKLVKPVFDPRSALRKRYARGQSTGEDCVVWLLAWVFVLVAGSAALWVVRAAVWMCGVLGKIVPCF</sequence>